<feature type="compositionally biased region" description="Basic residues" evidence="1">
    <location>
        <begin position="462"/>
        <end position="471"/>
    </location>
</feature>
<evidence type="ECO:0000313" key="4">
    <source>
        <dbReference type="Proteomes" id="UP000693970"/>
    </source>
</evidence>
<name>A0A9K3M3K1_9STRA</name>
<feature type="compositionally biased region" description="Basic and acidic residues" evidence="1">
    <location>
        <begin position="452"/>
        <end position="461"/>
    </location>
</feature>
<evidence type="ECO:0000313" key="3">
    <source>
        <dbReference type="EMBL" id="KAG7372675.1"/>
    </source>
</evidence>
<dbReference type="EMBL" id="JAGRRH010000003">
    <property type="protein sequence ID" value="KAG7372675.1"/>
    <property type="molecule type" value="Genomic_DNA"/>
</dbReference>
<keyword evidence="4" id="KW-1185">Reference proteome</keyword>
<proteinExistence type="predicted"/>
<organism evidence="3 4">
    <name type="scientific">Nitzschia inconspicua</name>
    <dbReference type="NCBI Taxonomy" id="303405"/>
    <lineage>
        <taxon>Eukaryota</taxon>
        <taxon>Sar</taxon>
        <taxon>Stramenopiles</taxon>
        <taxon>Ochrophyta</taxon>
        <taxon>Bacillariophyta</taxon>
        <taxon>Bacillariophyceae</taxon>
        <taxon>Bacillariophycidae</taxon>
        <taxon>Bacillariales</taxon>
        <taxon>Bacillariaceae</taxon>
        <taxon>Nitzschia</taxon>
    </lineage>
</organism>
<feature type="compositionally biased region" description="Low complexity" evidence="1">
    <location>
        <begin position="428"/>
        <end position="450"/>
    </location>
</feature>
<keyword evidence="2" id="KW-1133">Transmembrane helix</keyword>
<dbReference type="AlphaFoldDB" id="A0A9K3M3K1"/>
<reference evidence="3" key="2">
    <citation type="submission" date="2021-04" db="EMBL/GenBank/DDBJ databases">
        <authorList>
            <person name="Podell S."/>
        </authorList>
    </citation>
    <scope>NUCLEOTIDE SEQUENCE</scope>
    <source>
        <strain evidence="3">Hildebrandi</strain>
    </source>
</reference>
<evidence type="ECO:0000256" key="2">
    <source>
        <dbReference type="SAM" id="Phobius"/>
    </source>
</evidence>
<keyword evidence="2" id="KW-0472">Membrane</keyword>
<keyword evidence="2" id="KW-0812">Transmembrane</keyword>
<evidence type="ECO:0000256" key="1">
    <source>
        <dbReference type="SAM" id="MobiDB-lite"/>
    </source>
</evidence>
<reference evidence="3" key="1">
    <citation type="journal article" date="2021" name="Sci. Rep.">
        <title>Diploid genomic architecture of Nitzschia inconspicua, an elite biomass production diatom.</title>
        <authorList>
            <person name="Oliver A."/>
            <person name="Podell S."/>
            <person name="Pinowska A."/>
            <person name="Traller J.C."/>
            <person name="Smith S.R."/>
            <person name="McClure R."/>
            <person name="Beliaev A."/>
            <person name="Bohutskyi P."/>
            <person name="Hill E.A."/>
            <person name="Rabines A."/>
            <person name="Zheng H."/>
            <person name="Allen L.Z."/>
            <person name="Kuo A."/>
            <person name="Grigoriev I.V."/>
            <person name="Allen A.E."/>
            <person name="Hazlebeck D."/>
            <person name="Allen E.E."/>
        </authorList>
    </citation>
    <scope>NUCLEOTIDE SEQUENCE</scope>
    <source>
        <strain evidence="3">Hildebrandi</strain>
    </source>
</reference>
<feature type="transmembrane region" description="Helical" evidence="2">
    <location>
        <begin position="59"/>
        <end position="78"/>
    </location>
</feature>
<dbReference type="Proteomes" id="UP000693970">
    <property type="component" value="Unassembled WGS sequence"/>
</dbReference>
<accession>A0A9K3M3K1</accession>
<protein>
    <submittedName>
        <fullName evidence="3">Uncharacterized protein</fullName>
    </submittedName>
</protein>
<feature type="region of interest" description="Disordered" evidence="1">
    <location>
        <begin position="423"/>
        <end position="475"/>
    </location>
</feature>
<gene>
    <name evidence="3" type="ORF">IV203_018818</name>
</gene>
<comment type="caution">
    <text evidence="3">The sequence shown here is derived from an EMBL/GenBank/DDBJ whole genome shotgun (WGS) entry which is preliminary data.</text>
</comment>
<dbReference type="OrthoDB" id="423854at2759"/>
<sequence>MNGPLNKRRSWIDPQRNHTFFPNLNNHRPSSTISNGTTGSSIVAASAVSNNKRIDLAKVMTRGLFIVFLIYVFAVLRFQSVFHHQSKNENHHNDQTNNRVVTTTTTTTSTTTTTARSKTKTRMDYCNFRRYPPHRYYGLSSNRNKVVPDFLQNTEYIYGQLPIILSPKTTTTSSSSSMETQTTTQKLCVDQSEWYPPFNNNNKTNNNNHIIQLPFADGTNPSILKLFNNERIDVTIRNVFPPQATYLTTICMTNSQCAWKDTLQEQQEYRLATQDKPSTVRTILLVLDEHFETLYESTILTVMDAPFGKRKKAQYDDNENNNNGQKIYHRSMLAMDDARLFTYQGQIWVSYREGKLFGYDKQVLNPIHFEMSPTGNFQVRVHASDTETLCCGRNMALLDNVYTNQLQAVTWVDPVTVVNVEMTQSRHQQQPQSQQQQNQQNQQQQQQQQQRRLTEKTDSKKSNNKKKKSHFHGTNGFMVHLSKTHEYLGIGHFHRPPGRETNEYARFGHHYTHAFFTISDAPPFHLKRLSPELVLPSHSYRDDAEVIQFWSGLELVDDETLALAYGINDCEGAATTLELDAVQRLLKDVDPEKEVVDYMMTMSPDAPPFHLKRLSSELVLPSHSYRDDAEVIQFWSGLELVDDETLALAYGINDCEGAATTLEIDAVQRLLKDVDPGKDVVDYMMTMSP</sequence>